<dbReference type="Proteomes" id="UP000316921">
    <property type="component" value="Chromosome"/>
</dbReference>
<evidence type="ECO:0008006" key="3">
    <source>
        <dbReference type="Google" id="ProtNLM"/>
    </source>
</evidence>
<dbReference type="PANTHER" id="PTHR35446">
    <property type="entry name" value="SI:CH211-175M2.5"/>
    <property type="match status" value="1"/>
</dbReference>
<dbReference type="RefSeq" id="WP_145064770.1">
    <property type="nucleotide sequence ID" value="NZ_CP036287.1"/>
</dbReference>
<evidence type="ECO:0000313" key="1">
    <source>
        <dbReference type="EMBL" id="QDU66975.1"/>
    </source>
</evidence>
<organism evidence="1 2">
    <name type="scientific">Engelhardtia mirabilis</name>
    <dbReference type="NCBI Taxonomy" id="2528011"/>
    <lineage>
        <taxon>Bacteria</taxon>
        <taxon>Pseudomonadati</taxon>
        <taxon>Planctomycetota</taxon>
        <taxon>Planctomycetia</taxon>
        <taxon>Planctomycetia incertae sedis</taxon>
        <taxon>Engelhardtia</taxon>
    </lineage>
</organism>
<dbReference type="Gene3D" id="1.20.1290.10">
    <property type="entry name" value="AhpD-like"/>
    <property type="match status" value="1"/>
</dbReference>
<protein>
    <recommendedName>
        <fullName evidence="3">Peroxidase</fullName>
    </recommendedName>
</protein>
<evidence type="ECO:0000313" key="2">
    <source>
        <dbReference type="Proteomes" id="UP000316921"/>
    </source>
</evidence>
<dbReference type="InterPro" id="IPR029032">
    <property type="entry name" value="AhpD-like"/>
</dbReference>
<dbReference type="AlphaFoldDB" id="A0A518BJ39"/>
<dbReference type="KEGG" id="pbap:Pla133_20510"/>
<keyword evidence="2" id="KW-1185">Reference proteome</keyword>
<dbReference type="SUPFAM" id="SSF69118">
    <property type="entry name" value="AhpD-like"/>
    <property type="match status" value="1"/>
</dbReference>
<reference evidence="1 2" key="1">
    <citation type="submission" date="2019-02" db="EMBL/GenBank/DDBJ databases">
        <title>Deep-cultivation of Planctomycetes and their phenomic and genomic characterization uncovers novel biology.</title>
        <authorList>
            <person name="Wiegand S."/>
            <person name="Jogler M."/>
            <person name="Boedeker C."/>
            <person name="Pinto D."/>
            <person name="Vollmers J."/>
            <person name="Rivas-Marin E."/>
            <person name="Kohn T."/>
            <person name="Peeters S.H."/>
            <person name="Heuer A."/>
            <person name="Rast P."/>
            <person name="Oberbeckmann S."/>
            <person name="Bunk B."/>
            <person name="Jeske O."/>
            <person name="Meyerdierks A."/>
            <person name="Storesund J.E."/>
            <person name="Kallscheuer N."/>
            <person name="Luecker S."/>
            <person name="Lage O.M."/>
            <person name="Pohl T."/>
            <person name="Merkel B.J."/>
            <person name="Hornburger P."/>
            <person name="Mueller R.-W."/>
            <person name="Bruemmer F."/>
            <person name="Labrenz M."/>
            <person name="Spormann A.M."/>
            <person name="Op den Camp H."/>
            <person name="Overmann J."/>
            <person name="Amann R."/>
            <person name="Jetten M.S.M."/>
            <person name="Mascher T."/>
            <person name="Medema M.H."/>
            <person name="Devos D.P."/>
            <person name="Kaster A.-K."/>
            <person name="Ovreas L."/>
            <person name="Rohde M."/>
            <person name="Galperin M.Y."/>
            <person name="Jogler C."/>
        </authorList>
    </citation>
    <scope>NUCLEOTIDE SEQUENCE [LARGE SCALE GENOMIC DNA]</scope>
    <source>
        <strain evidence="1 2">Pla133</strain>
    </source>
</reference>
<name>A0A518BJ39_9BACT</name>
<sequence length="104" mass="11635">MDLRAELSDFDEARRHALVEALGDDWRRAELDEVDVALCEWAETLTLRPADCGPQSLDRLRAVGLDDVAIHDAAQVVSYFNYINRLADGLGVDLEPEMDPPPSR</sequence>
<dbReference type="PANTHER" id="PTHR35446:SF2">
    <property type="entry name" value="CARBOXYMUCONOLACTONE DECARBOXYLASE-LIKE DOMAIN-CONTAINING PROTEIN"/>
    <property type="match status" value="1"/>
</dbReference>
<proteinExistence type="predicted"/>
<accession>A0A518BJ39</accession>
<dbReference type="EMBL" id="CP036287">
    <property type="protein sequence ID" value="QDU66975.1"/>
    <property type="molecule type" value="Genomic_DNA"/>
</dbReference>
<gene>
    <name evidence="1" type="ORF">Pla133_20510</name>
</gene>